<dbReference type="Proteomes" id="UP000076023">
    <property type="component" value="Unassembled WGS sequence"/>
</dbReference>
<dbReference type="OrthoDB" id="525131at2"/>
<gene>
    <name evidence="1" type="ORF">TSACC_22038</name>
</gene>
<evidence type="ECO:0000313" key="1">
    <source>
        <dbReference type="EMBL" id="GAT33621.1"/>
    </source>
</evidence>
<proteinExistence type="predicted"/>
<dbReference type="InParanoid" id="A0A146G812"/>
<comment type="caution">
    <text evidence="1">The sequence shown here is derived from an EMBL/GenBank/DDBJ whole genome shotgun (WGS) entry which is preliminary data.</text>
</comment>
<dbReference type="RefSeq" id="WP_075079334.1">
    <property type="nucleotide sequence ID" value="NZ_BDCO01000002.1"/>
</dbReference>
<sequence length="834" mass="88671">MILRHSPSRLGGSFRALAITLLSISSYSVSLALETAREADAFIDTIGVNIHLGYGDTAYGNYENLVKPKLISLGVRHVRDGMNSYNSDMVNNLIGLSNLPNPISVNLIVPPAIVDELYDAMPNAIASIEGPNETDNPKKVFSYDNKTFPQSTQAYQSALYNAVKTESADIAVLAPSFMTGGGPQQVGIVPCDAGVLHSYPGGGLPDNGLDSGCSWLPLITGVPKPVVATETGYFTFNEGNSSNQGISEAAQAKYLPRLLLEYFRRGVARTYLYEFIDTWSTSNAAFNNTNRESHFGLIAVSGPGANVTAREKPAFSSLKNLIAILQDPGVSFEPASLGFTLSGSNQPALRHVLLQKRDGSFWLILWQNVSSFNTSTYTDLTPAAQTASITFSQPVGSVTCYRPSVGVNPVANSAIPTGSVTAITGLSVPDEPIILKITGANTAVTSPIIADVAAYGAGEALLTSDSAVSYSDNFANATIFSSDYADEKIGSYSPNSVRAYRAILKFDLPSLPEGQVVQDVTLQVYLRSKSGNPNAAAELVAFSPEDTAARVTDWNDTTNLISIGSVIAPARALGPVTIDSATYPQLGYAIRDAYLRGARHVAFRLQLAGGAYVAGSSSAGDYYDIGSTKNQTGTQRPILSFTAGAPRTLRISLASAPANDGFLKSPSPYSTATVASSTDPSSRVGDSNLNESYQAYYKFPLASIPAGAQITGARFGVYNRIKTGAPVHDLILQTYEASSGPVQLGDWTNQTQAREIGDIFSPAAGMGLWAFDSPELTSALRGAVSRNSSFLAFRLKLPTGVFTTGTTSTFDYYSLGTTENTDANQRPYLELDYY</sequence>
<dbReference type="AlphaFoldDB" id="A0A146G812"/>
<protein>
    <recommendedName>
        <fullName evidence="3">DNRLRE domain-containing protein</fullName>
    </recommendedName>
</protein>
<accession>A0A146G812</accession>
<organism evidence="1 2">
    <name type="scientific">Terrimicrobium sacchariphilum</name>
    <dbReference type="NCBI Taxonomy" id="690879"/>
    <lineage>
        <taxon>Bacteria</taxon>
        <taxon>Pseudomonadati</taxon>
        <taxon>Verrucomicrobiota</taxon>
        <taxon>Terrimicrobiia</taxon>
        <taxon>Terrimicrobiales</taxon>
        <taxon>Terrimicrobiaceae</taxon>
        <taxon>Terrimicrobium</taxon>
    </lineage>
</organism>
<dbReference type="SUPFAM" id="SSF51445">
    <property type="entry name" value="(Trans)glycosidases"/>
    <property type="match status" value="1"/>
</dbReference>
<evidence type="ECO:0008006" key="3">
    <source>
        <dbReference type="Google" id="ProtNLM"/>
    </source>
</evidence>
<keyword evidence="2" id="KW-1185">Reference proteome</keyword>
<dbReference type="STRING" id="690879.TSACC_22038"/>
<dbReference type="Gene3D" id="3.20.20.80">
    <property type="entry name" value="Glycosidases"/>
    <property type="match status" value="1"/>
</dbReference>
<dbReference type="EMBL" id="BDCO01000002">
    <property type="protein sequence ID" value="GAT33621.1"/>
    <property type="molecule type" value="Genomic_DNA"/>
</dbReference>
<reference evidence="2" key="1">
    <citation type="journal article" date="2017" name="Genome Announc.">
        <title>Draft Genome Sequence of Terrimicrobium sacchariphilum NM-5T, a Facultative Anaerobic Soil Bacterium of the Class Spartobacteria.</title>
        <authorList>
            <person name="Qiu Y.L."/>
            <person name="Tourlousse D.M."/>
            <person name="Matsuura N."/>
            <person name="Ohashi A."/>
            <person name="Sekiguchi Y."/>
        </authorList>
    </citation>
    <scope>NUCLEOTIDE SEQUENCE [LARGE SCALE GENOMIC DNA]</scope>
    <source>
        <strain evidence="2">NM-5</strain>
    </source>
</reference>
<dbReference type="InterPro" id="IPR017853">
    <property type="entry name" value="GH"/>
</dbReference>
<name>A0A146G812_TERSA</name>
<evidence type="ECO:0000313" key="2">
    <source>
        <dbReference type="Proteomes" id="UP000076023"/>
    </source>
</evidence>